<reference evidence="3 4" key="1">
    <citation type="submission" date="2012-08" db="EMBL/GenBank/DDBJ databases">
        <title>Whole genome shotgun sequence of Gordonia rhizosphera NBRC 16068.</title>
        <authorList>
            <person name="Takarada H."/>
            <person name="Isaki S."/>
            <person name="Hosoyama A."/>
            <person name="Tsuchikane K."/>
            <person name="Katsumata H."/>
            <person name="Baba S."/>
            <person name="Ohji S."/>
            <person name="Yamazaki S."/>
            <person name="Fujita N."/>
        </authorList>
    </citation>
    <scope>NUCLEOTIDE SEQUENCE [LARGE SCALE GENOMIC DNA]</scope>
    <source>
        <strain evidence="3 4">NBRC 16068</strain>
    </source>
</reference>
<comment type="caution">
    <text evidence="3">The sequence shown here is derived from an EMBL/GenBank/DDBJ whole genome shotgun (WGS) entry which is preliminary data.</text>
</comment>
<keyword evidence="2" id="KW-0472">Membrane</keyword>
<protein>
    <submittedName>
        <fullName evidence="3">Uncharacterized protein</fullName>
    </submittedName>
</protein>
<dbReference type="AlphaFoldDB" id="K6WZR2"/>
<evidence type="ECO:0000313" key="4">
    <source>
        <dbReference type="Proteomes" id="UP000008363"/>
    </source>
</evidence>
<evidence type="ECO:0000256" key="2">
    <source>
        <dbReference type="SAM" id="Phobius"/>
    </source>
</evidence>
<evidence type="ECO:0000256" key="1">
    <source>
        <dbReference type="SAM" id="MobiDB-lite"/>
    </source>
</evidence>
<feature type="region of interest" description="Disordered" evidence="1">
    <location>
        <begin position="585"/>
        <end position="618"/>
    </location>
</feature>
<proteinExistence type="predicted"/>
<feature type="transmembrane region" description="Helical" evidence="2">
    <location>
        <begin position="183"/>
        <end position="208"/>
    </location>
</feature>
<evidence type="ECO:0000313" key="3">
    <source>
        <dbReference type="EMBL" id="GAB92049.1"/>
    </source>
</evidence>
<organism evidence="3 4">
    <name type="scientific">Gordonia rhizosphera NBRC 16068</name>
    <dbReference type="NCBI Taxonomy" id="1108045"/>
    <lineage>
        <taxon>Bacteria</taxon>
        <taxon>Bacillati</taxon>
        <taxon>Actinomycetota</taxon>
        <taxon>Actinomycetes</taxon>
        <taxon>Mycobacteriales</taxon>
        <taxon>Gordoniaceae</taxon>
        <taxon>Gordonia</taxon>
    </lineage>
</organism>
<name>K6WZR2_9ACTN</name>
<feature type="compositionally biased region" description="Pro residues" evidence="1">
    <location>
        <begin position="604"/>
        <end position="618"/>
    </location>
</feature>
<feature type="transmembrane region" description="Helical" evidence="2">
    <location>
        <begin position="103"/>
        <end position="129"/>
    </location>
</feature>
<feature type="transmembrane region" description="Helical" evidence="2">
    <location>
        <begin position="338"/>
        <end position="361"/>
    </location>
</feature>
<feature type="transmembrane region" description="Helical" evidence="2">
    <location>
        <begin position="420"/>
        <end position="442"/>
    </location>
</feature>
<accession>K6WZR2</accession>
<sequence>METERRVRRAVRSSLATLDAAVPSDLHPRAVETLPYVFALSAAVSVVVIGVVHLTLWWAVGAVPVVVQVTGVVFGMLLAAPSLILLGWVSWRIRLDPKDARPYLVGTLASVTTVGVCAAAFAALTTVLIRHGVIDTVQGETPGLFEVEALYLWHLVDAVPILGITDALHWPAPVTLSDPSGGALLLSFKMLLLIPLVGVLLASLRLVLDTVPTQLAERFARQPDRWETNVEDDRRETSAGGRALTALALAPFILLTTAVELALLELVVRRASFVEEWVDTHVPGAIHGFGHSVSISWLPQAIDVAGAGAMIALTFVAFEVLEIGVFVREHSRTSTIGVAGLVLWLFCLSLLAATAVTLMLLHAGVAKTTTPLTGTNEIGATLDWFSWHLAESIPALDVANTLGWTVEVQYVDPWTGTVLVAMRAIMVAILLLPLMVVSRLLLARAARRLPRYPQVNAAREFSRRVGDVQTTLDASESHLRGNLKATFPELGPSYGEAQELLEGLDRALAPVAALLGEGRAYEAGKHTIAALNARAATLASARRELPHANGHKKRLRTILANLESARVDVEIARTAYQSLVTKELAQASDMSGEPLTEPKRQHSSPPPAGPLTPFPRAR</sequence>
<dbReference type="STRING" id="1108045.GORHZ_159_00050"/>
<feature type="transmembrane region" description="Helical" evidence="2">
    <location>
        <begin position="65"/>
        <end position="91"/>
    </location>
</feature>
<feature type="transmembrane region" description="Helical" evidence="2">
    <location>
        <begin position="36"/>
        <end position="59"/>
    </location>
</feature>
<feature type="transmembrane region" description="Helical" evidence="2">
    <location>
        <begin position="304"/>
        <end position="326"/>
    </location>
</feature>
<feature type="transmembrane region" description="Helical" evidence="2">
    <location>
        <begin position="243"/>
        <end position="264"/>
    </location>
</feature>
<keyword evidence="4" id="KW-1185">Reference proteome</keyword>
<keyword evidence="2" id="KW-1133">Transmembrane helix</keyword>
<dbReference type="EMBL" id="BAHC01000159">
    <property type="protein sequence ID" value="GAB92049.1"/>
    <property type="molecule type" value="Genomic_DNA"/>
</dbReference>
<dbReference type="Proteomes" id="UP000008363">
    <property type="component" value="Unassembled WGS sequence"/>
</dbReference>
<keyword evidence="2" id="KW-0812">Transmembrane</keyword>
<gene>
    <name evidence="3" type="ORF">GORHZ_159_00050</name>
</gene>